<feature type="transmembrane region" description="Helical" evidence="12">
    <location>
        <begin position="221"/>
        <end position="241"/>
    </location>
</feature>
<dbReference type="GO" id="GO:0016682">
    <property type="term" value="F:oxidoreductase activity, acting on diphenols and related substances as donors, oxygen as acceptor"/>
    <property type="evidence" value="ECO:0007669"/>
    <property type="project" value="TreeGrafter"/>
</dbReference>
<evidence type="ECO:0000256" key="11">
    <source>
        <dbReference type="ARBA" id="ARBA00023136"/>
    </source>
</evidence>
<dbReference type="RefSeq" id="WP_192750812.1">
    <property type="nucleotide sequence ID" value="NZ_BAABJL010000109.1"/>
</dbReference>
<comment type="subcellular location">
    <subcellularLocation>
        <location evidence="1">Cell membrane</location>
        <topology evidence="1">Multi-pass membrane protein</topology>
    </subcellularLocation>
</comment>
<dbReference type="AlphaFoldDB" id="A0A927RJ08"/>
<evidence type="ECO:0000313" key="13">
    <source>
        <dbReference type="EMBL" id="MBE1606736.1"/>
    </source>
</evidence>
<dbReference type="PANTHER" id="PTHR43141:SF5">
    <property type="entry name" value="CYTOCHROME BD-I UBIQUINOL OXIDASE SUBUNIT 2"/>
    <property type="match status" value="1"/>
</dbReference>
<keyword evidence="3" id="KW-0813">Transport</keyword>
<dbReference type="EMBL" id="JADBEM010000001">
    <property type="protein sequence ID" value="MBE1606736.1"/>
    <property type="molecule type" value="Genomic_DNA"/>
</dbReference>
<reference evidence="13" key="1">
    <citation type="submission" date="2020-10" db="EMBL/GenBank/DDBJ databases">
        <title>Sequencing the genomes of 1000 actinobacteria strains.</title>
        <authorList>
            <person name="Klenk H.-P."/>
        </authorList>
    </citation>
    <scope>NUCLEOTIDE SEQUENCE</scope>
    <source>
        <strain evidence="13">DSM 45354</strain>
    </source>
</reference>
<dbReference type="Proteomes" id="UP000638648">
    <property type="component" value="Unassembled WGS sequence"/>
</dbReference>
<evidence type="ECO:0000313" key="14">
    <source>
        <dbReference type="Proteomes" id="UP000638648"/>
    </source>
</evidence>
<name>A0A927RJ08_9ACTN</name>
<dbReference type="NCBIfam" id="TIGR00203">
    <property type="entry name" value="cydB"/>
    <property type="match status" value="1"/>
</dbReference>
<keyword evidence="6 12" id="KW-0812">Transmembrane</keyword>
<gene>
    <name evidence="13" type="ORF">HEB94_003584</name>
</gene>
<evidence type="ECO:0000256" key="10">
    <source>
        <dbReference type="ARBA" id="ARBA00023004"/>
    </source>
</evidence>
<comment type="caution">
    <text evidence="13">The sequence shown here is derived from an EMBL/GenBank/DDBJ whole genome shotgun (WGS) entry which is preliminary data.</text>
</comment>
<keyword evidence="9 12" id="KW-1133">Transmembrane helix</keyword>
<feature type="transmembrane region" description="Helical" evidence="12">
    <location>
        <begin position="297"/>
        <end position="320"/>
    </location>
</feature>
<evidence type="ECO:0000256" key="3">
    <source>
        <dbReference type="ARBA" id="ARBA00022448"/>
    </source>
</evidence>
<evidence type="ECO:0000256" key="7">
    <source>
        <dbReference type="ARBA" id="ARBA00022723"/>
    </source>
</evidence>
<keyword evidence="14" id="KW-1185">Reference proteome</keyword>
<feature type="transmembrane region" description="Helical" evidence="12">
    <location>
        <begin position="114"/>
        <end position="137"/>
    </location>
</feature>
<feature type="transmembrane region" description="Helical" evidence="12">
    <location>
        <begin position="248"/>
        <end position="269"/>
    </location>
</feature>
<sequence>MELQTVWFALIGALWTGYFVLEGFDFGVGALLPVLGRDPLDRRVLLRTVGPRFDANEVWLLVAVAATFAAFPPWYAALFSAFYVPVLLILLTLVVRVVAVAFRDRRSDATWQVACDRAIVLGSLVPPLLWGLTFAALLRGLPIDQHGEYLGVPVDVLSPFALLGGLTVLALSVTHGAVFLALRTTGAVRDRARRVAGIVGVVTAALLVWFLFAALSPTFDGSAVVTAIASVVTLGAGLLAGRAGREGWAFVGTAITIALLVSTLFLTLYPDLIISTIDPEYSLTVDNASSTPSTLGLLTWVAGLFLPLVVAYQAWSYWVFRQRVGRGTVGTPPSGSS</sequence>
<evidence type="ECO:0000256" key="9">
    <source>
        <dbReference type="ARBA" id="ARBA00022989"/>
    </source>
</evidence>
<keyword evidence="7" id="KW-0479">Metal-binding</keyword>
<accession>A0A927RJ08</accession>
<dbReference type="GO" id="GO:0019646">
    <property type="term" value="P:aerobic electron transport chain"/>
    <property type="evidence" value="ECO:0007669"/>
    <property type="project" value="TreeGrafter"/>
</dbReference>
<evidence type="ECO:0000256" key="2">
    <source>
        <dbReference type="ARBA" id="ARBA00007543"/>
    </source>
</evidence>
<protein>
    <submittedName>
        <fullName evidence="13">Cytochrome d ubiquinol oxidase subunit II</fullName>
        <ecNumber evidence="13">1.10.3.-</ecNumber>
    </submittedName>
</protein>
<comment type="similarity">
    <text evidence="2">Belongs to the cytochrome ubiquinol oxidase subunit 2 family.</text>
</comment>
<dbReference type="Pfam" id="PF02322">
    <property type="entry name" value="Cyt_bd_oxida_II"/>
    <property type="match status" value="1"/>
</dbReference>
<dbReference type="GO" id="GO:0070069">
    <property type="term" value="C:cytochrome complex"/>
    <property type="evidence" value="ECO:0007669"/>
    <property type="project" value="TreeGrafter"/>
</dbReference>
<evidence type="ECO:0000256" key="12">
    <source>
        <dbReference type="SAM" id="Phobius"/>
    </source>
</evidence>
<dbReference type="PANTHER" id="PTHR43141">
    <property type="entry name" value="CYTOCHROME BD2 SUBUNIT II"/>
    <property type="match status" value="1"/>
</dbReference>
<evidence type="ECO:0000256" key="1">
    <source>
        <dbReference type="ARBA" id="ARBA00004651"/>
    </source>
</evidence>
<dbReference type="InterPro" id="IPR003317">
    <property type="entry name" value="Cyt-d_oxidase_su2"/>
</dbReference>
<feature type="transmembrane region" description="Helical" evidence="12">
    <location>
        <begin position="194"/>
        <end position="215"/>
    </location>
</feature>
<organism evidence="13 14">
    <name type="scientific">Actinopolymorpha pittospori</name>
    <dbReference type="NCBI Taxonomy" id="648752"/>
    <lineage>
        <taxon>Bacteria</taxon>
        <taxon>Bacillati</taxon>
        <taxon>Actinomycetota</taxon>
        <taxon>Actinomycetes</taxon>
        <taxon>Propionibacteriales</taxon>
        <taxon>Actinopolymorphaceae</taxon>
        <taxon>Actinopolymorpha</taxon>
    </lineage>
</organism>
<feature type="transmembrane region" description="Helical" evidence="12">
    <location>
        <begin position="82"/>
        <end position="102"/>
    </location>
</feature>
<dbReference type="GO" id="GO:0005886">
    <property type="term" value="C:plasma membrane"/>
    <property type="evidence" value="ECO:0007669"/>
    <property type="project" value="UniProtKB-SubCell"/>
</dbReference>
<proteinExistence type="inferred from homology"/>
<keyword evidence="11 12" id="KW-0472">Membrane</keyword>
<evidence type="ECO:0000256" key="5">
    <source>
        <dbReference type="ARBA" id="ARBA00022617"/>
    </source>
</evidence>
<feature type="transmembrane region" description="Helical" evidence="12">
    <location>
        <begin position="6"/>
        <end position="36"/>
    </location>
</feature>
<dbReference type="GO" id="GO:0046872">
    <property type="term" value="F:metal ion binding"/>
    <property type="evidence" value="ECO:0007669"/>
    <property type="project" value="UniProtKB-KW"/>
</dbReference>
<dbReference type="EC" id="1.10.3.-" evidence="13"/>
<keyword evidence="4" id="KW-1003">Cell membrane</keyword>
<keyword evidence="13" id="KW-0560">Oxidoreductase</keyword>
<keyword evidence="8" id="KW-0249">Electron transport</keyword>
<dbReference type="PIRSF" id="PIRSF000267">
    <property type="entry name" value="Cyt_oxidse_sub2"/>
    <property type="match status" value="1"/>
</dbReference>
<evidence type="ECO:0000256" key="8">
    <source>
        <dbReference type="ARBA" id="ARBA00022982"/>
    </source>
</evidence>
<keyword evidence="5" id="KW-0349">Heme</keyword>
<keyword evidence="10" id="KW-0408">Iron</keyword>
<dbReference type="GO" id="GO:0009055">
    <property type="term" value="F:electron transfer activity"/>
    <property type="evidence" value="ECO:0007669"/>
    <property type="project" value="TreeGrafter"/>
</dbReference>
<evidence type="ECO:0000256" key="6">
    <source>
        <dbReference type="ARBA" id="ARBA00022692"/>
    </source>
</evidence>
<feature type="transmembrane region" description="Helical" evidence="12">
    <location>
        <begin position="157"/>
        <end position="182"/>
    </location>
</feature>
<evidence type="ECO:0000256" key="4">
    <source>
        <dbReference type="ARBA" id="ARBA00022475"/>
    </source>
</evidence>